<comment type="caution">
    <text evidence="1">The sequence shown here is derived from an EMBL/GenBank/DDBJ whole genome shotgun (WGS) entry which is preliminary data.</text>
</comment>
<accession>A0A7J5YYJ1</accession>
<gene>
    <name evidence="1" type="ORF">F7725_014579</name>
</gene>
<dbReference type="AlphaFoldDB" id="A0A7J5YYJ1"/>
<reference evidence="1 2" key="1">
    <citation type="submission" date="2020-03" db="EMBL/GenBank/DDBJ databases">
        <title>Dissostichus mawsoni Genome sequencing and assembly.</title>
        <authorList>
            <person name="Park H."/>
        </authorList>
    </citation>
    <scope>NUCLEOTIDE SEQUENCE [LARGE SCALE GENOMIC DNA]</scope>
    <source>
        <strain evidence="1">DM0001</strain>
        <tissue evidence="1">Muscle</tissue>
    </source>
</reference>
<dbReference type="Proteomes" id="UP000518266">
    <property type="component" value="Unassembled WGS sequence"/>
</dbReference>
<evidence type="ECO:0000313" key="1">
    <source>
        <dbReference type="EMBL" id="KAF3853891.1"/>
    </source>
</evidence>
<proteinExistence type="predicted"/>
<sequence length="191" mass="21190">MVFHRASTLSQVFDSKPPPIIATWLHPKNSRVFIRTSELLLRGGTTLMKEGLVFTFSTAICRAEPSRRALKGNEMFQGAWKPMISLLDPLVSLLVTVAAVSVKCSTNMSLMSGEYTTLIITSILLEQRRKMLCSHKPHTHLRTSLTFVSGTLAAEIIISVAQVVLTLTSSYYSMETKLSVKELRMAKQTTA</sequence>
<evidence type="ECO:0000313" key="2">
    <source>
        <dbReference type="Proteomes" id="UP000518266"/>
    </source>
</evidence>
<organism evidence="1 2">
    <name type="scientific">Dissostichus mawsoni</name>
    <name type="common">Antarctic cod</name>
    <dbReference type="NCBI Taxonomy" id="36200"/>
    <lineage>
        <taxon>Eukaryota</taxon>
        <taxon>Metazoa</taxon>
        <taxon>Chordata</taxon>
        <taxon>Craniata</taxon>
        <taxon>Vertebrata</taxon>
        <taxon>Euteleostomi</taxon>
        <taxon>Actinopterygii</taxon>
        <taxon>Neopterygii</taxon>
        <taxon>Teleostei</taxon>
        <taxon>Neoteleostei</taxon>
        <taxon>Acanthomorphata</taxon>
        <taxon>Eupercaria</taxon>
        <taxon>Perciformes</taxon>
        <taxon>Notothenioidei</taxon>
        <taxon>Nototheniidae</taxon>
        <taxon>Dissostichus</taxon>
    </lineage>
</organism>
<name>A0A7J5YYJ1_DISMA</name>
<dbReference type="EMBL" id="JAAKFY010000008">
    <property type="protein sequence ID" value="KAF3853891.1"/>
    <property type="molecule type" value="Genomic_DNA"/>
</dbReference>
<keyword evidence="2" id="KW-1185">Reference proteome</keyword>
<protein>
    <submittedName>
        <fullName evidence="1">Uncharacterized protein</fullName>
    </submittedName>
</protein>